<dbReference type="AlphaFoldDB" id="A0A8H5Z6N5"/>
<dbReference type="Proteomes" id="UP000624244">
    <property type="component" value="Unassembled WGS sequence"/>
</dbReference>
<dbReference type="EMBL" id="WNKQ01000023">
    <property type="protein sequence ID" value="KAF5844436.1"/>
    <property type="molecule type" value="Genomic_DNA"/>
</dbReference>
<gene>
    <name evidence="2" type="ORF">GGP41_001415</name>
</gene>
<evidence type="ECO:0008006" key="4">
    <source>
        <dbReference type="Google" id="ProtNLM"/>
    </source>
</evidence>
<feature type="region of interest" description="Disordered" evidence="1">
    <location>
        <begin position="334"/>
        <end position="369"/>
    </location>
</feature>
<dbReference type="Gene3D" id="3.10.450.50">
    <property type="match status" value="1"/>
</dbReference>
<name>A0A8H5Z6N5_COCSA</name>
<reference evidence="2" key="1">
    <citation type="submission" date="2019-11" db="EMBL/GenBank/DDBJ databases">
        <title>Bipolaris sorokiniana Genome sequencing.</title>
        <authorList>
            <person name="Wang H."/>
        </authorList>
    </citation>
    <scope>NUCLEOTIDE SEQUENCE</scope>
</reference>
<sequence>MRLGIQNESEYSATYTRLTVNLTHGLTSNLCIFSPSLDPILVFTTYPSHNMAAADVQQRPVEEAAPALPDYLTNPNAVLGDKEAKWRYGRAPDYTKTRKVYAETKQKTHEAGSLPQLVENLVKNWEVEASFKPDISDWRTIDTANYSFAINGGEAEGAEAMLKVGTYNAIIAPNEYYSPEYSDFASSHKTFKRMMPTFAWEVLEVYSGPPTVSFRWRHWGIMKNDYVGFNNKGEKVTAKAHGGSIDIQGVTVATVNDKVQLREVRTWFDPMDMFRQIAPHGVVSKENKLAHVSPADALDEAQAGVKVPEEQELPDATVQSKEEFERTIAEIDKKRAEGQRAEDVPDGHVDVSGAQGDVGACPFMAGATR</sequence>
<feature type="compositionally biased region" description="Basic and acidic residues" evidence="1">
    <location>
        <begin position="334"/>
        <end position="349"/>
    </location>
</feature>
<evidence type="ECO:0000313" key="2">
    <source>
        <dbReference type="EMBL" id="KAF5844436.1"/>
    </source>
</evidence>
<dbReference type="PANTHER" id="PTHR31723:SF10">
    <property type="entry name" value="PATHOGEN-RELATED PROTEIN"/>
    <property type="match status" value="1"/>
</dbReference>
<organism evidence="2 3">
    <name type="scientific">Cochliobolus sativus</name>
    <name type="common">Common root rot and spot blotch fungus</name>
    <name type="synonym">Bipolaris sorokiniana</name>
    <dbReference type="NCBI Taxonomy" id="45130"/>
    <lineage>
        <taxon>Eukaryota</taxon>
        <taxon>Fungi</taxon>
        <taxon>Dikarya</taxon>
        <taxon>Ascomycota</taxon>
        <taxon>Pezizomycotina</taxon>
        <taxon>Dothideomycetes</taxon>
        <taxon>Pleosporomycetidae</taxon>
        <taxon>Pleosporales</taxon>
        <taxon>Pleosporineae</taxon>
        <taxon>Pleosporaceae</taxon>
        <taxon>Bipolaris</taxon>
    </lineage>
</organism>
<dbReference type="InterPro" id="IPR032710">
    <property type="entry name" value="NTF2-like_dom_sf"/>
</dbReference>
<protein>
    <recommendedName>
        <fullName evidence="4">Pathogen-related protein</fullName>
    </recommendedName>
</protein>
<evidence type="ECO:0000256" key="1">
    <source>
        <dbReference type="SAM" id="MobiDB-lite"/>
    </source>
</evidence>
<dbReference type="PANTHER" id="PTHR31723">
    <property type="entry name" value="PATHOGENESIS-RELATED FAMILY PROTEIN"/>
    <property type="match status" value="1"/>
</dbReference>
<comment type="caution">
    <text evidence="2">The sequence shown here is derived from an EMBL/GenBank/DDBJ whole genome shotgun (WGS) entry which is preliminary data.</text>
</comment>
<evidence type="ECO:0000313" key="3">
    <source>
        <dbReference type="Proteomes" id="UP000624244"/>
    </source>
</evidence>
<dbReference type="InterPro" id="IPR053218">
    <property type="entry name" value="Pathogen-related_defense"/>
</dbReference>
<dbReference type="SUPFAM" id="SSF54427">
    <property type="entry name" value="NTF2-like"/>
    <property type="match status" value="1"/>
</dbReference>
<proteinExistence type="predicted"/>
<accession>A0A8H5Z6N5</accession>